<accession>A0AAD9ZH90</accession>
<proteinExistence type="predicted"/>
<keyword evidence="7" id="KW-1185">Reference proteome</keyword>
<dbReference type="PANTHER" id="PTHR42723:SF1">
    <property type="entry name" value="CHLOROPHYLL SYNTHASE, CHLOROPLASTIC"/>
    <property type="match status" value="1"/>
</dbReference>
<gene>
    <name evidence="6" type="ORF">OEA41_007927</name>
</gene>
<dbReference type="EMBL" id="JASNWA010000004">
    <property type="protein sequence ID" value="KAK3176604.1"/>
    <property type="molecule type" value="Genomic_DNA"/>
</dbReference>
<dbReference type="InterPro" id="IPR050475">
    <property type="entry name" value="Prenyltransferase_related"/>
</dbReference>
<dbReference type="GO" id="GO:0016765">
    <property type="term" value="F:transferase activity, transferring alkyl or aryl (other than methyl) groups"/>
    <property type="evidence" value="ECO:0007669"/>
    <property type="project" value="InterPro"/>
</dbReference>
<protein>
    <submittedName>
        <fullName evidence="6">Uncharacterized protein</fullName>
    </submittedName>
</protein>
<dbReference type="InterPro" id="IPR000537">
    <property type="entry name" value="UbiA_prenyltransferase"/>
</dbReference>
<evidence type="ECO:0000256" key="4">
    <source>
        <dbReference type="ARBA" id="ARBA00023136"/>
    </source>
</evidence>
<dbReference type="Pfam" id="PF01040">
    <property type="entry name" value="UbiA"/>
    <property type="match status" value="1"/>
</dbReference>
<organism evidence="6 7">
    <name type="scientific">Lepraria neglecta</name>
    <dbReference type="NCBI Taxonomy" id="209136"/>
    <lineage>
        <taxon>Eukaryota</taxon>
        <taxon>Fungi</taxon>
        <taxon>Dikarya</taxon>
        <taxon>Ascomycota</taxon>
        <taxon>Pezizomycotina</taxon>
        <taxon>Lecanoromycetes</taxon>
        <taxon>OSLEUM clade</taxon>
        <taxon>Lecanoromycetidae</taxon>
        <taxon>Lecanorales</taxon>
        <taxon>Lecanorineae</taxon>
        <taxon>Stereocaulaceae</taxon>
        <taxon>Lepraria</taxon>
    </lineage>
</organism>
<feature type="transmembrane region" description="Helical" evidence="5">
    <location>
        <begin position="107"/>
        <end position="126"/>
    </location>
</feature>
<dbReference type="PANTHER" id="PTHR42723">
    <property type="entry name" value="CHLOROPHYLL SYNTHASE"/>
    <property type="match status" value="1"/>
</dbReference>
<sequence>MDQRSFIFHLHTIWLFTLNDLKSIVCPETAFAIFSALSGQSLTTNATPCLSDILGRLPQIILWNWANLLLFDVANQRLPQSILEDTVNKSWRPLPSKRLTDDEARSLLLVLVPIVFLVSTYLGGLFESVAMTSLTWMYNDLGGADENYIVRNLINACGFVCYSSGATIVAAGYGQNELNGKACVWLAVVGAIVSSTLQTQDMADMEGDAARGRRTLPLFHGEIVARWSIAVPVAA</sequence>
<keyword evidence="2 5" id="KW-0812">Transmembrane</keyword>
<evidence type="ECO:0000313" key="7">
    <source>
        <dbReference type="Proteomes" id="UP001276659"/>
    </source>
</evidence>
<reference evidence="6" key="1">
    <citation type="submission" date="2022-11" db="EMBL/GenBank/DDBJ databases">
        <title>Chromosomal genome sequence assembly and mating type (MAT) locus characterization of the leprose asexual lichenized fungus Lepraria neglecta (Nyl.) Erichsen.</title>
        <authorList>
            <person name="Allen J.L."/>
            <person name="Pfeffer B."/>
        </authorList>
    </citation>
    <scope>NUCLEOTIDE SEQUENCE</scope>
    <source>
        <strain evidence="6">Allen 5258</strain>
    </source>
</reference>
<dbReference type="Proteomes" id="UP001276659">
    <property type="component" value="Unassembled WGS sequence"/>
</dbReference>
<dbReference type="AlphaFoldDB" id="A0AAD9ZH90"/>
<comment type="caution">
    <text evidence="6">The sequence shown here is derived from an EMBL/GenBank/DDBJ whole genome shotgun (WGS) entry which is preliminary data.</text>
</comment>
<dbReference type="GO" id="GO:0016020">
    <property type="term" value="C:membrane"/>
    <property type="evidence" value="ECO:0007669"/>
    <property type="project" value="UniProtKB-SubCell"/>
</dbReference>
<evidence type="ECO:0000256" key="2">
    <source>
        <dbReference type="ARBA" id="ARBA00022692"/>
    </source>
</evidence>
<comment type="subcellular location">
    <subcellularLocation>
        <location evidence="1">Membrane</location>
        <topology evidence="1">Multi-pass membrane protein</topology>
    </subcellularLocation>
</comment>
<evidence type="ECO:0000256" key="1">
    <source>
        <dbReference type="ARBA" id="ARBA00004141"/>
    </source>
</evidence>
<keyword evidence="3 5" id="KW-1133">Transmembrane helix</keyword>
<evidence type="ECO:0000313" key="6">
    <source>
        <dbReference type="EMBL" id="KAK3176604.1"/>
    </source>
</evidence>
<evidence type="ECO:0000256" key="3">
    <source>
        <dbReference type="ARBA" id="ARBA00022989"/>
    </source>
</evidence>
<keyword evidence="4 5" id="KW-0472">Membrane</keyword>
<name>A0AAD9ZH90_9LECA</name>
<evidence type="ECO:0000256" key="5">
    <source>
        <dbReference type="SAM" id="Phobius"/>
    </source>
</evidence>
<dbReference type="CDD" id="cd13965">
    <property type="entry name" value="PT_UbiA_3"/>
    <property type="match status" value="1"/>
</dbReference>